<keyword evidence="3" id="KW-0175">Coiled coil</keyword>
<dbReference type="CDD" id="cd05819">
    <property type="entry name" value="NHL"/>
    <property type="match status" value="1"/>
</dbReference>
<dbReference type="Proteomes" id="UP000663829">
    <property type="component" value="Unassembled WGS sequence"/>
</dbReference>
<dbReference type="Gene3D" id="2.120.10.30">
    <property type="entry name" value="TolB, C-terminal domain"/>
    <property type="match status" value="2"/>
</dbReference>
<keyword evidence="1" id="KW-0677">Repeat</keyword>
<organism evidence="5 7">
    <name type="scientific">Didymodactylos carnosus</name>
    <dbReference type="NCBI Taxonomy" id="1234261"/>
    <lineage>
        <taxon>Eukaryota</taxon>
        <taxon>Metazoa</taxon>
        <taxon>Spiralia</taxon>
        <taxon>Gnathifera</taxon>
        <taxon>Rotifera</taxon>
        <taxon>Eurotatoria</taxon>
        <taxon>Bdelloidea</taxon>
        <taxon>Philodinida</taxon>
        <taxon>Philodinidae</taxon>
        <taxon>Didymodactylos</taxon>
    </lineage>
</organism>
<dbReference type="AlphaFoldDB" id="A0A814BYN4"/>
<dbReference type="PROSITE" id="PS51125">
    <property type="entry name" value="NHL"/>
    <property type="match status" value="1"/>
</dbReference>
<name>A0A814BYN4_9BILA</name>
<evidence type="ECO:0000256" key="1">
    <source>
        <dbReference type="ARBA" id="ARBA00022737"/>
    </source>
</evidence>
<evidence type="ECO:0000256" key="2">
    <source>
        <dbReference type="PROSITE-ProRule" id="PRU00504"/>
    </source>
</evidence>
<dbReference type="PANTHER" id="PTHR33488:SF2">
    <property type="entry name" value="EARLY ENDOSOME ANTIGEN 1-LIKE"/>
    <property type="match status" value="1"/>
</dbReference>
<sequence>MVSHWLLHLCSFVEATSSLSIPKWSASNNSLNLAACVFPPMISALNPFFDTSIEKIEQTNLGSLVTSGKPLFILTLVTDLLRRTRRGTDVSTANSSLYDTQLSSQSFIDQPWEEMITAGPTAIQLLGQVIVISSRADFSVEDSKPADGFKYMQFPRSFRATLIQISNEGWSAFMNAHTNMNKIQLYMQQVPEHIKTSLQIIASGTPRLLENLLPMTLQSISRIGQECVSLSQETHNKFADVMALLGEVVAVTAQSQGIYGQKLRAVTIELNASQVMKTQLNNIGEEIDKEYADIKQSIKNAQDAYTQAMRDIPTGWSAVLQGLVQSIGNVVVRSIGGLVDAFSSNIKNGGLSGGRTGLDAGKDILSYSKQKATSTASGFLQNLLDFSNRLTNILQKGSSENPVDIFKAFKLGFSTTISLLSDNDESNQQVRQYITQGIDIIDELTNIFKSGSINSSDTTISEVTDKISALINEVKSFVSAGVVSGSKDGVASPITTQLSPESGIGANEKFKAQLARQQLEMELTRSDAIFSQMMQQRKELKDLMVRIASLDLTQISYQEIIEILNEAIRLLSNIREQWAKLVQFFSEIAVRSQIAVNETLVPFVEKAKQVKEQSKDLTTYERSFYIGLLKDQSVRINQESYLLFIMSRTYYDISGKYMLDRLAGLSKLLSAKSDAERTQLSQQLSVETNKTQEEIEKLARERKQVYRTANERGETIAGTTNVVATEGSDLSLLNGPQGIFVDLDDNDTLYVADRRNKRILKFKQGNIKGEVVVAESDNSVFDPTNVYVDNKKNVYIRDEASGNIVKFASDIKHASVRVAGGSHKGDGLNQLDGVGIFTMDRNKHLYITDSHNRRIVKWEPNVQSEILIAGVSGENGADSHHLHNPQGIFVDSLNDVLYVDDTGNHRIQKYHPVGSNVIAETVAGNGTHGNSLFQLNKWLSLLMAMKIFM</sequence>
<dbReference type="InterPro" id="IPR001258">
    <property type="entry name" value="NHL_repeat"/>
</dbReference>
<dbReference type="EMBL" id="CAJOBC010002033">
    <property type="protein sequence ID" value="CAF3711805.1"/>
    <property type="molecule type" value="Genomic_DNA"/>
</dbReference>
<evidence type="ECO:0000313" key="6">
    <source>
        <dbReference type="EMBL" id="CAF3711805.1"/>
    </source>
</evidence>
<keyword evidence="4" id="KW-0732">Signal</keyword>
<accession>A0A814BYN4</accession>
<feature type="coiled-coil region" evidence="3">
    <location>
        <begin position="681"/>
        <end position="708"/>
    </location>
</feature>
<dbReference type="Proteomes" id="UP000681722">
    <property type="component" value="Unassembled WGS sequence"/>
</dbReference>
<dbReference type="PANTHER" id="PTHR33488">
    <property type="entry name" value="ZGC:162509"/>
    <property type="match status" value="1"/>
</dbReference>
<evidence type="ECO:0000256" key="3">
    <source>
        <dbReference type="SAM" id="Coils"/>
    </source>
</evidence>
<dbReference type="InterPro" id="IPR011042">
    <property type="entry name" value="6-blade_b-propeller_TolB-like"/>
</dbReference>
<dbReference type="OrthoDB" id="5406275at2759"/>
<feature type="signal peptide" evidence="4">
    <location>
        <begin position="1"/>
        <end position="18"/>
    </location>
</feature>
<comment type="caution">
    <text evidence="5">The sequence shown here is derived from an EMBL/GenBank/DDBJ whole genome shotgun (WGS) entry which is preliminary data.</text>
</comment>
<reference evidence="5" key="1">
    <citation type="submission" date="2021-02" db="EMBL/GenBank/DDBJ databases">
        <authorList>
            <person name="Nowell W R."/>
        </authorList>
    </citation>
    <scope>NUCLEOTIDE SEQUENCE</scope>
</reference>
<dbReference type="SUPFAM" id="SSF58100">
    <property type="entry name" value="Bacterial hemolysins"/>
    <property type="match status" value="1"/>
</dbReference>
<feature type="repeat" description="NHL" evidence="2">
    <location>
        <begin position="869"/>
        <end position="913"/>
    </location>
</feature>
<evidence type="ECO:0000256" key="4">
    <source>
        <dbReference type="SAM" id="SignalP"/>
    </source>
</evidence>
<proteinExistence type="predicted"/>
<keyword evidence="7" id="KW-1185">Reference proteome</keyword>
<protein>
    <submittedName>
        <fullName evidence="5">Uncharacterized protein</fullName>
    </submittedName>
</protein>
<dbReference type="SUPFAM" id="SSF101898">
    <property type="entry name" value="NHL repeat"/>
    <property type="match status" value="1"/>
</dbReference>
<evidence type="ECO:0000313" key="7">
    <source>
        <dbReference type="Proteomes" id="UP000663829"/>
    </source>
</evidence>
<gene>
    <name evidence="5" type="ORF">GPM918_LOCUS10358</name>
    <name evidence="6" type="ORF">SRO942_LOCUS10358</name>
</gene>
<evidence type="ECO:0000313" key="5">
    <source>
        <dbReference type="EMBL" id="CAF0934328.1"/>
    </source>
</evidence>
<feature type="chain" id="PRO_5036223979" evidence="4">
    <location>
        <begin position="19"/>
        <end position="949"/>
    </location>
</feature>
<dbReference type="EMBL" id="CAJNOQ010002034">
    <property type="protein sequence ID" value="CAF0934328.1"/>
    <property type="molecule type" value="Genomic_DNA"/>
</dbReference>